<dbReference type="PATRIC" id="fig|861450.3.peg.433"/>
<dbReference type="Pfam" id="PF17871">
    <property type="entry name" value="AAA_lid_9"/>
    <property type="match status" value="1"/>
</dbReference>
<dbReference type="EMBL" id="AGCJ01000013">
    <property type="protein sequence ID" value="EHM43054.1"/>
    <property type="molecule type" value="Genomic_DNA"/>
</dbReference>
<evidence type="ECO:0000259" key="12">
    <source>
        <dbReference type="PROSITE" id="PS51903"/>
    </source>
</evidence>
<dbReference type="Gene3D" id="1.10.8.60">
    <property type="match status" value="1"/>
</dbReference>
<dbReference type="CDD" id="cd19499">
    <property type="entry name" value="RecA-like_ClpB_Hsp104-like"/>
    <property type="match status" value="1"/>
</dbReference>
<evidence type="ECO:0000256" key="2">
    <source>
        <dbReference type="ARBA" id="ARBA00008675"/>
    </source>
</evidence>
<protein>
    <recommendedName>
        <fullName evidence="11">Chaperone protein ClpB</fullName>
    </recommendedName>
</protein>
<name>G9YFP0_9FIRM</name>
<dbReference type="InterPro" id="IPR028299">
    <property type="entry name" value="ClpA/B_CS2"/>
</dbReference>
<proteinExistence type="inferred from homology"/>
<dbReference type="Gene3D" id="1.10.1780.10">
    <property type="entry name" value="Clp, N-terminal domain"/>
    <property type="match status" value="1"/>
</dbReference>
<evidence type="ECO:0000256" key="5">
    <source>
        <dbReference type="ARBA" id="ARBA00022840"/>
    </source>
</evidence>
<comment type="subcellular location">
    <subcellularLocation>
        <location evidence="1 11">Cytoplasm</location>
    </subcellularLocation>
</comment>
<dbReference type="CDD" id="cd00009">
    <property type="entry name" value="AAA"/>
    <property type="match status" value="1"/>
</dbReference>
<dbReference type="InterPro" id="IPR001270">
    <property type="entry name" value="ClpA/B"/>
</dbReference>
<dbReference type="InterPro" id="IPR041546">
    <property type="entry name" value="ClpA/ClpB_AAA_lid"/>
</dbReference>
<gene>
    <name evidence="11" type="primary">clpB</name>
    <name evidence="13" type="ORF">HMPREF0080_00452</name>
</gene>
<evidence type="ECO:0000313" key="14">
    <source>
        <dbReference type="Proteomes" id="UP000005481"/>
    </source>
</evidence>
<dbReference type="HOGENOM" id="CLU_005070_4_0_9"/>
<dbReference type="Pfam" id="PF10431">
    <property type="entry name" value="ClpB_D2-small"/>
    <property type="match status" value="1"/>
</dbReference>
<sequence>MNTFFPLHRQIREVMTMGNEKYTQKVMEVFQEAQQLAALHYNQEITSVHMMLGLTKDPEGLLATIFEDCGTDLPMLRAKLEQMLKKIPSVQGQSSLSMSTEAVRIIGKAQQRAEAMHDDYISTEHLLLGVIEAGDREMQDVCRQFGLHADKVLNAIKTNRKQSVSSDNPEGNYKALEKYGRDLTAAARKGKLDPVIGRDDEIRRTIEILSRRTKNNPVLIGEPGVGKTAIVEGLASRIIAGDVPESLKNKTLYSLDMGSLIAGAKYRGEFEERLKAVLTEISKSEGRILLFIDEIHTVVGAGASEGSMDASNLLKPMLARGELRCIGATTLNEYQKYIEKDAALERRFQPVMVDQPSVEDTITILRGLKERYEVHHGVRIRDNAMVAAAVLSDRYISDRFLPDKAIDLVDEAAAKLRTEIESMPAPLDEIRHKIMQLEIEEQSLNKETDEASKERLAKIVDNKKELQAEEKELQARWDKEKQAILRTQALKRELDDVRHQMEKAEREYDLTKASELKYGKLPELQHQLAEQEESLSKESDSHLLKEEVGEEDIAQVVSRWTGIPVTKMMTGEREKLLHLDDTLHKRVVGQDEAVQVVSDAIIRARAGIKDPNRPIGSFIFLGPTGVGKTELAKALAESLFDDERNIVRIDMSEYMEKHTVSRLIGAPPGYVGYDEGGQLTEAVRRHPYSVILLDEIEKAHPDIFNVLLQILDDGRLTDGKGRVVNFKNTVIIMTSNLGSHEILETGNFEDAEKQVKDILKNYFRPEFLNRIDDIVVFKGLKREQVLDIARILLRNLSNRLQKQMNITLTWTDEALRALSEKGYEPQFGARPLRRLITHTVETALSRSIISGDVQEGQSVSIGYDGTDFTFTPVNA</sequence>
<keyword evidence="5 10" id="KW-0067">ATP-binding</keyword>
<feature type="coiled-coil region" evidence="11">
    <location>
        <begin position="427"/>
        <end position="514"/>
    </location>
</feature>
<dbReference type="AlphaFoldDB" id="G9YFP0"/>
<dbReference type="GO" id="GO:0042026">
    <property type="term" value="P:protein refolding"/>
    <property type="evidence" value="ECO:0007669"/>
    <property type="project" value="UniProtKB-UniRule"/>
</dbReference>
<dbReference type="InterPro" id="IPR003959">
    <property type="entry name" value="ATPase_AAA_core"/>
</dbReference>
<dbReference type="eggNOG" id="COG0542">
    <property type="taxonomic scope" value="Bacteria"/>
</dbReference>
<evidence type="ECO:0000256" key="10">
    <source>
        <dbReference type="RuleBase" id="RU004432"/>
    </source>
</evidence>
<comment type="function">
    <text evidence="11">Part of a stress-induced multi-chaperone system, it is involved in the recovery of the cell from heat-induced damage, in cooperation with DnaK, DnaJ and GrpE.</text>
</comment>
<evidence type="ECO:0000256" key="8">
    <source>
        <dbReference type="ARBA" id="ARBA00026057"/>
    </source>
</evidence>
<dbReference type="PROSITE" id="PS00871">
    <property type="entry name" value="CLPAB_2"/>
    <property type="match status" value="1"/>
</dbReference>
<dbReference type="InterPro" id="IPR036628">
    <property type="entry name" value="Clp_N_dom_sf"/>
</dbReference>
<dbReference type="PANTHER" id="PTHR11638">
    <property type="entry name" value="ATP-DEPENDENT CLP PROTEASE"/>
    <property type="match status" value="1"/>
</dbReference>
<dbReference type="FunFam" id="3.40.50.300:FF:000025">
    <property type="entry name" value="ATP-dependent Clp protease subunit"/>
    <property type="match status" value="1"/>
</dbReference>
<accession>G9YFP0</accession>
<dbReference type="InterPro" id="IPR027417">
    <property type="entry name" value="P-loop_NTPase"/>
</dbReference>
<comment type="subunit">
    <text evidence="11">Homohexamer; The oligomerization is ATP-dependent.</text>
</comment>
<dbReference type="GO" id="GO:0016887">
    <property type="term" value="F:ATP hydrolysis activity"/>
    <property type="evidence" value="ECO:0007669"/>
    <property type="project" value="InterPro"/>
</dbReference>
<evidence type="ECO:0000256" key="1">
    <source>
        <dbReference type="ARBA" id="ARBA00004496"/>
    </source>
</evidence>
<reference evidence="13 14" key="1">
    <citation type="submission" date="2011-08" db="EMBL/GenBank/DDBJ databases">
        <authorList>
            <person name="Weinstock G."/>
            <person name="Sodergren E."/>
            <person name="Clifton S."/>
            <person name="Fulton L."/>
            <person name="Fulton B."/>
            <person name="Courtney L."/>
            <person name="Fronick C."/>
            <person name="Harrison M."/>
            <person name="Strong C."/>
            <person name="Farmer C."/>
            <person name="Delahaunty K."/>
            <person name="Markovic C."/>
            <person name="Hall O."/>
            <person name="Minx P."/>
            <person name="Tomlinson C."/>
            <person name="Mitreva M."/>
            <person name="Hou S."/>
            <person name="Chen J."/>
            <person name="Wollam A."/>
            <person name="Pepin K.H."/>
            <person name="Johnson M."/>
            <person name="Bhonagiri V."/>
            <person name="Zhang X."/>
            <person name="Suruliraj S."/>
            <person name="Warren W."/>
            <person name="Chinwalla A."/>
            <person name="Mardis E.R."/>
            <person name="Wilson R.K."/>
        </authorList>
    </citation>
    <scope>NUCLEOTIDE SEQUENCE [LARGE SCALE GENOMIC DNA]</scope>
    <source>
        <strain evidence="13 14">F0357</strain>
    </source>
</reference>
<dbReference type="SUPFAM" id="SSF52540">
    <property type="entry name" value="P-loop containing nucleoside triphosphate hydrolases"/>
    <property type="match status" value="2"/>
</dbReference>
<dbReference type="GO" id="GO:0005524">
    <property type="term" value="F:ATP binding"/>
    <property type="evidence" value="ECO:0007669"/>
    <property type="project" value="UniProtKB-UniRule"/>
</dbReference>
<dbReference type="FunFam" id="3.40.50.300:FF:000010">
    <property type="entry name" value="Chaperone clpB 1, putative"/>
    <property type="match status" value="1"/>
</dbReference>
<keyword evidence="4 10" id="KW-0547">Nucleotide-binding</keyword>
<evidence type="ECO:0000256" key="4">
    <source>
        <dbReference type="ARBA" id="ARBA00022741"/>
    </source>
</evidence>
<evidence type="ECO:0000313" key="13">
    <source>
        <dbReference type="EMBL" id="EHM43054.1"/>
    </source>
</evidence>
<dbReference type="InterPro" id="IPR050130">
    <property type="entry name" value="ClpA_ClpB"/>
</dbReference>
<keyword evidence="11" id="KW-0346">Stress response</keyword>
<evidence type="ECO:0000256" key="9">
    <source>
        <dbReference type="PROSITE-ProRule" id="PRU01251"/>
    </source>
</evidence>
<dbReference type="InterPro" id="IPR018368">
    <property type="entry name" value="ClpA/B_CS1"/>
</dbReference>
<keyword evidence="3 9" id="KW-0677">Repeat</keyword>
<dbReference type="SMART" id="SM00382">
    <property type="entry name" value="AAA"/>
    <property type="match status" value="2"/>
</dbReference>
<dbReference type="FunFam" id="3.40.50.300:FF:000120">
    <property type="entry name" value="ATP-dependent chaperone ClpB"/>
    <property type="match status" value="1"/>
</dbReference>
<evidence type="ECO:0000256" key="6">
    <source>
        <dbReference type="ARBA" id="ARBA00023054"/>
    </source>
</evidence>
<keyword evidence="14" id="KW-1185">Reference proteome</keyword>
<feature type="domain" description="Clp R" evidence="12">
    <location>
        <begin position="19"/>
        <end position="162"/>
    </location>
</feature>
<dbReference type="InterPro" id="IPR004176">
    <property type="entry name" value="Clp_R_N"/>
</dbReference>
<dbReference type="STRING" id="861450.HMPREF0080_00452"/>
<dbReference type="InterPro" id="IPR017730">
    <property type="entry name" value="Chaperonin_ClpB"/>
</dbReference>
<evidence type="ECO:0000256" key="3">
    <source>
        <dbReference type="ARBA" id="ARBA00022737"/>
    </source>
</evidence>
<dbReference type="SUPFAM" id="SSF81923">
    <property type="entry name" value="Double Clp-N motif"/>
    <property type="match status" value="1"/>
</dbReference>
<dbReference type="Proteomes" id="UP000005481">
    <property type="component" value="Unassembled WGS sequence"/>
</dbReference>
<dbReference type="Pfam" id="PF07724">
    <property type="entry name" value="AAA_2"/>
    <property type="match status" value="1"/>
</dbReference>
<dbReference type="GO" id="GO:0034605">
    <property type="term" value="P:cellular response to heat"/>
    <property type="evidence" value="ECO:0007669"/>
    <property type="project" value="TreeGrafter"/>
</dbReference>
<dbReference type="PROSITE" id="PS51903">
    <property type="entry name" value="CLP_R"/>
    <property type="match status" value="1"/>
</dbReference>
<dbReference type="Gene3D" id="3.40.50.300">
    <property type="entry name" value="P-loop containing nucleotide triphosphate hydrolases"/>
    <property type="match status" value="3"/>
</dbReference>
<comment type="caution">
    <text evidence="13">The sequence shown here is derived from an EMBL/GenBank/DDBJ whole genome shotgun (WGS) entry which is preliminary data.</text>
</comment>
<organism evidence="13 14">
    <name type="scientific">Anaeroglobus geminatus F0357</name>
    <dbReference type="NCBI Taxonomy" id="861450"/>
    <lineage>
        <taxon>Bacteria</taxon>
        <taxon>Bacillati</taxon>
        <taxon>Bacillota</taxon>
        <taxon>Negativicutes</taxon>
        <taxon>Veillonellales</taxon>
        <taxon>Veillonellaceae</taxon>
        <taxon>Anaeroglobus</taxon>
    </lineage>
</organism>
<dbReference type="InterPro" id="IPR019489">
    <property type="entry name" value="Clp_ATPase_C"/>
</dbReference>
<keyword evidence="7 10" id="KW-0143">Chaperone</keyword>
<dbReference type="SMART" id="SM01086">
    <property type="entry name" value="ClpB_D2-small"/>
    <property type="match status" value="1"/>
</dbReference>
<keyword evidence="11" id="KW-0963">Cytoplasm</keyword>
<dbReference type="GO" id="GO:0005737">
    <property type="term" value="C:cytoplasm"/>
    <property type="evidence" value="ECO:0007669"/>
    <property type="project" value="UniProtKB-SubCell"/>
</dbReference>
<dbReference type="Pfam" id="PF00004">
    <property type="entry name" value="AAA"/>
    <property type="match status" value="1"/>
</dbReference>
<dbReference type="InterPro" id="IPR003593">
    <property type="entry name" value="AAA+_ATPase"/>
</dbReference>
<dbReference type="PROSITE" id="PS00870">
    <property type="entry name" value="CLPAB_1"/>
    <property type="match status" value="1"/>
</dbReference>
<dbReference type="PRINTS" id="PR00300">
    <property type="entry name" value="CLPPROTEASEA"/>
</dbReference>
<dbReference type="PANTHER" id="PTHR11638:SF18">
    <property type="entry name" value="HEAT SHOCK PROTEIN 104"/>
    <property type="match status" value="1"/>
</dbReference>
<keyword evidence="6 11" id="KW-0175">Coiled coil</keyword>
<evidence type="ECO:0000256" key="7">
    <source>
        <dbReference type="ARBA" id="ARBA00023186"/>
    </source>
</evidence>
<comment type="subunit">
    <text evidence="8">Homohexamer. The oligomerization is ATP-dependent.</text>
</comment>
<comment type="similarity">
    <text evidence="2 10">Belongs to the ClpA/ClpB family.</text>
</comment>
<dbReference type="Pfam" id="PF02861">
    <property type="entry name" value="Clp_N"/>
    <property type="match status" value="1"/>
</dbReference>
<evidence type="ECO:0000256" key="11">
    <source>
        <dbReference type="RuleBase" id="RU362034"/>
    </source>
</evidence>
<dbReference type="NCBIfam" id="TIGR03346">
    <property type="entry name" value="chaperone_ClpB"/>
    <property type="match status" value="1"/>
</dbReference>